<dbReference type="AlphaFoldDB" id="A0A6C1KAH5"/>
<dbReference type="GeneID" id="95775304"/>
<dbReference type="EMBL" id="VAUP01000037">
    <property type="protein sequence ID" value="TLX41325.1"/>
    <property type="molecule type" value="Genomic_DNA"/>
</dbReference>
<accession>A0A6C1KAH5</accession>
<dbReference type="Proteomes" id="UP000305131">
    <property type="component" value="Unassembled WGS sequence"/>
</dbReference>
<organism evidence="2 3">
    <name type="scientific">Xanthobacter autotrophicus</name>
    <dbReference type="NCBI Taxonomy" id="280"/>
    <lineage>
        <taxon>Bacteria</taxon>
        <taxon>Pseudomonadati</taxon>
        <taxon>Pseudomonadota</taxon>
        <taxon>Alphaproteobacteria</taxon>
        <taxon>Hyphomicrobiales</taxon>
        <taxon>Xanthobacteraceae</taxon>
        <taxon>Xanthobacter</taxon>
    </lineage>
</organism>
<name>A0A6C1KAH5_XANAU</name>
<evidence type="ECO:0000313" key="2">
    <source>
        <dbReference type="EMBL" id="TLX41325.1"/>
    </source>
</evidence>
<dbReference type="Pfam" id="PF10074">
    <property type="entry name" value="RovC_DNA-bd"/>
    <property type="match status" value="1"/>
</dbReference>
<sequence>MSDTTLLDEPPESSTLTDYDRTHMKLYLRLLDAATDGADWREVVSVLFGLDPDREPERARRVHDSHLARARWMTTDGYRLLVREGHRDPPS</sequence>
<dbReference type="OrthoDB" id="9811330at2"/>
<evidence type="ECO:0000313" key="3">
    <source>
        <dbReference type="Proteomes" id="UP000305131"/>
    </source>
</evidence>
<gene>
    <name evidence="2" type="ORF">FBQ73_17765</name>
</gene>
<evidence type="ECO:0000259" key="1">
    <source>
        <dbReference type="Pfam" id="PF10074"/>
    </source>
</evidence>
<dbReference type="RefSeq" id="WP_138400839.1">
    <property type="nucleotide sequence ID" value="NZ_JBAFVI010000006.1"/>
</dbReference>
<dbReference type="InterPro" id="IPR018754">
    <property type="entry name" value="RovC-like_DNA-bd"/>
</dbReference>
<protein>
    <submittedName>
        <fullName evidence="2">DUF2285 domain-containing protein</fullName>
    </submittedName>
</protein>
<reference evidence="2 3" key="1">
    <citation type="submission" date="2019-05" db="EMBL/GenBank/DDBJ databases">
        <authorList>
            <person name="Zhou X."/>
        </authorList>
    </citation>
    <scope>NUCLEOTIDE SEQUENCE [LARGE SCALE GENOMIC DNA]</scope>
    <source>
        <strain evidence="2 3">DSM 432</strain>
    </source>
</reference>
<comment type="caution">
    <text evidence="2">The sequence shown here is derived from an EMBL/GenBank/DDBJ whole genome shotgun (WGS) entry which is preliminary data.</text>
</comment>
<feature type="domain" description="T6SS Transcription factor RovC-like DNA binding" evidence="1">
    <location>
        <begin position="10"/>
        <end position="83"/>
    </location>
</feature>
<proteinExistence type="predicted"/>